<feature type="compositionally biased region" description="Polar residues" evidence="9">
    <location>
        <begin position="390"/>
        <end position="401"/>
    </location>
</feature>
<feature type="compositionally biased region" description="Polar residues" evidence="9">
    <location>
        <begin position="357"/>
        <end position="376"/>
    </location>
</feature>
<evidence type="ECO:0000313" key="11">
    <source>
        <dbReference type="EMBL" id="KAL0328688.1"/>
    </source>
</evidence>
<evidence type="ECO:0000256" key="4">
    <source>
        <dbReference type="ARBA" id="ARBA00022532"/>
    </source>
</evidence>
<evidence type="ECO:0000259" key="10">
    <source>
        <dbReference type="SMART" id="SM01329"/>
    </source>
</evidence>
<dbReference type="GO" id="GO:0006102">
    <property type="term" value="P:isocitrate metabolic process"/>
    <property type="evidence" value="ECO:0007669"/>
    <property type="project" value="InterPro"/>
</dbReference>
<dbReference type="GO" id="GO:0006739">
    <property type="term" value="P:NADP+ metabolic process"/>
    <property type="evidence" value="ECO:0007669"/>
    <property type="project" value="TreeGrafter"/>
</dbReference>
<dbReference type="Pfam" id="PF02681">
    <property type="entry name" value="DUF212"/>
    <property type="match status" value="1"/>
</dbReference>
<dbReference type="CDD" id="cd01610">
    <property type="entry name" value="PAP2_like"/>
    <property type="match status" value="1"/>
</dbReference>
<protein>
    <submittedName>
        <fullName evidence="11">Isocitrate dehydrogenase [NADP]</fullName>
    </submittedName>
</protein>
<dbReference type="GO" id="GO:0046872">
    <property type="term" value="F:metal ion binding"/>
    <property type="evidence" value="ECO:0007669"/>
    <property type="project" value="UniProtKB-KW"/>
</dbReference>
<dbReference type="InterPro" id="IPR003832">
    <property type="entry name" value="DUF212"/>
</dbReference>
<dbReference type="Pfam" id="PF00180">
    <property type="entry name" value="Iso_dh"/>
    <property type="match status" value="1"/>
</dbReference>
<evidence type="ECO:0000256" key="1">
    <source>
        <dbReference type="ARBA" id="ARBA00001936"/>
    </source>
</evidence>
<gene>
    <name evidence="11" type="ORF">Scaly_2301400</name>
</gene>
<feature type="domain" description="Isopropylmalate dehydrogenase-like" evidence="10">
    <location>
        <begin position="1"/>
        <end position="178"/>
    </location>
</feature>
<dbReference type="InterPro" id="IPR024084">
    <property type="entry name" value="IsoPropMal-DH-like_dom"/>
</dbReference>
<dbReference type="InterPro" id="IPR004790">
    <property type="entry name" value="Isocitrate_DH_NADP"/>
</dbReference>
<keyword evidence="5" id="KW-0479">Metal-binding</keyword>
<proteinExistence type="inferred from homology"/>
<organism evidence="11">
    <name type="scientific">Sesamum calycinum</name>
    <dbReference type="NCBI Taxonomy" id="2727403"/>
    <lineage>
        <taxon>Eukaryota</taxon>
        <taxon>Viridiplantae</taxon>
        <taxon>Streptophyta</taxon>
        <taxon>Embryophyta</taxon>
        <taxon>Tracheophyta</taxon>
        <taxon>Spermatophyta</taxon>
        <taxon>Magnoliopsida</taxon>
        <taxon>eudicotyledons</taxon>
        <taxon>Gunneridae</taxon>
        <taxon>Pentapetalae</taxon>
        <taxon>asterids</taxon>
        <taxon>lamiids</taxon>
        <taxon>Lamiales</taxon>
        <taxon>Pedaliaceae</taxon>
        <taxon>Sesamum</taxon>
    </lineage>
</organism>
<evidence type="ECO:0000256" key="3">
    <source>
        <dbReference type="ARBA" id="ARBA00007769"/>
    </source>
</evidence>
<keyword evidence="8" id="KW-0464">Manganese</keyword>
<reference evidence="11" key="2">
    <citation type="journal article" date="2024" name="Plant">
        <title>Genomic evolution and insights into agronomic trait innovations of Sesamum species.</title>
        <authorList>
            <person name="Miao H."/>
            <person name="Wang L."/>
            <person name="Qu L."/>
            <person name="Liu H."/>
            <person name="Sun Y."/>
            <person name="Le M."/>
            <person name="Wang Q."/>
            <person name="Wei S."/>
            <person name="Zheng Y."/>
            <person name="Lin W."/>
            <person name="Duan Y."/>
            <person name="Cao H."/>
            <person name="Xiong S."/>
            <person name="Wang X."/>
            <person name="Wei L."/>
            <person name="Li C."/>
            <person name="Ma Q."/>
            <person name="Ju M."/>
            <person name="Zhao R."/>
            <person name="Li G."/>
            <person name="Mu C."/>
            <person name="Tian Q."/>
            <person name="Mei H."/>
            <person name="Zhang T."/>
            <person name="Gao T."/>
            <person name="Zhang H."/>
        </authorList>
    </citation>
    <scope>NUCLEOTIDE SEQUENCE</scope>
    <source>
        <strain evidence="11">KEN8</strain>
    </source>
</reference>
<dbReference type="SUPFAM" id="SSF53659">
    <property type="entry name" value="Isocitrate/Isopropylmalate dehydrogenase-like"/>
    <property type="match status" value="1"/>
</dbReference>
<dbReference type="SMART" id="SM01329">
    <property type="entry name" value="Iso_dh"/>
    <property type="match status" value="1"/>
</dbReference>
<dbReference type="GO" id="GO:0004450">
    <property type="term" value="F:isocitrate dehydrogenase (NADP+) activity"/>
    <property type="evidence" value="ECO:0007669"/>
    <property type="project" value="InterPro"/>
</dbReference>
<evidence type="ECO:0000256" key="6">
    <source>
        <dbReference type="ARBA" id="ARBA00022842"/>
    </source>
</evidence>
<evidence type="ECO:0000256" key="2">
    <source>
        <dbReference type="ARBA" id="ARBA00001946"/>
    </source>
</evidence>
<comment type="similarity">
    <text evidence="3">Belongs to the isocitrate and isopropylmalate dehydrogenases family.</text>
</comment>
<evidence type="ECO:0000256" key="5">
    <source>
        <dbReference type="ARBA" id="ARBA00022723"/>
    </source>
</evidence>
<dbReference type="GO" id="GO:0005739">
    <property type="term" value="C:mitochondrion"/>
    <property type="evidence" value="ECO:0007669"/>
    <property type="project" value="TreeGrafter"/>
</dbReference>
<comment type="cofactor">
    <cofactor evidence="1">
        <name>Mn(2+)</name>
        <dbReference type="ChEBI" id="CHEBI:29035"/>
    </cofactor>
</comment>
<evidence type="ECO:0000256" key="7">
    <source>
        <dbReference type="ARBA" id="ARBA00023002"/>
    </source>
</evidence>
<dbReference type="PANTHER" id="PTHR11822">
    <property type="entry name" value="NADP-SPECIFIC ISOCITRATE DEHYDROGENASE"/>
    <property type="match status" value="1"/>
</dbReference>
<keyword evidence="4" id="KW-0816">Tricarboxylic acid cycle</keyword>
<sequence length="467" mass="50876">MDFQKIKVDNPIVEMDDIKYFDLGLPHRDATNDKVTVESAEATLKYEHRLIDDMVAYALKSEGGYVWACKNYDGDVQSDFLAQEAAHGTVTRHYRVHQKGGETSTNSIASIFAWSRGLAHRAKLDNNSRLLDFTEKLEAACIASVESGKMTKDLALLVHGPKVTRDRYLNTEEFIDAVAEELRANVYISPSTINKDDDEGVIPSRSPFLEMRNNFAPTNLFHKRNPIAPPFSFRCVSELACQSVSINDIAGVYHNKVLVAAAVSAAIGQLTKPFTSTLLYGKKFDLRAAVQAGGFPSTHSSAAVATATSLGLERGFSDAIFGLAVVYASLVMYDAQGVRREVGTHARELNKVLLRTTSHSASSRNDAKDLTNSFPRESSPKMENVDPLSSDATKPTKSSLLLKTDNRKQSNTSFIRSSNVVSEVNGGLESSGESCPQLKESIGHTEVEVAAGALLGFLVSVAICPYV</sequence>
<comment type="cofactor">
    <cofactor evidence="2">
        <name>Mg(2+)</name>
        <dbReference type="ChEBI" id="CHEBI:18420"/>
    </cofactor>
</comment>
<dbReference type="AlphaFoldDB" id="A0AAW2ME92"/>
<accession>A0AAW2ME92</accession>
<keyword evidence="7" id="KW-0560">Oxidoreductase</keyword>
<dbReference type="PANTHER" id="PTHR11822:SF21">
    <property type="entry name" value="ISOCITRATE DEHYDROGENASE [NADP], MITOCHONDRIAL"/>
    <property type="match status" value="1"/>
</dbReference>
<name>A0AAW2ME92_9LAMI</name>
<keyword evidence="6" id="KW-0460">Magnesium</keyword>
<dbReference type="EMBL" id="JACGWM010000014">
    <property type="protein sequence ID" value="KAL0328688.1"/>
    <property type="molecule type" value="Genomic_DNA"/>
</dbReference>
<dbReference type="Gene3D" id="3.40.718.10">
    <property type="entry name" value="Isopropylmalate Dehydrogenase"/>
    <property type="match status" value="2"/>
</dbReference>
<evidence type="ECO:0000256" key="9">
    <source>
        <dbReference type="SAM" id="MobiDB-lite"/>
    </source>
</evidence>
<feature type="region of interest" description="Disordered" evidence="9">
    <location>
        <begin position="357"/>
        <end position="403"/>
    </location>
</feature>
<reference evidence="11" key="1">
    <citation type="submission" date="2020-06" db="EMBL/GenBank/DDBJ databases">
        <authorList>
            <person name="Li T."/>
            <person name="Hu X."/>
            <person name="Zhang T."/>
            <person name="Song X."/>
            <person name="Zhang H."/>
            <person name="Dai N."/>
            <person name="Sheng W."/>
            <person name="Hou X."/>
            <person name="Wei L."/>
        </authorList>
    </citation>
    <scope>NUCLEOTIDE SEQUENCE</scope>
    <source>
        <strain evidence="11">KEN8</strain>
        <tissue evidence="11">Leaf</tissue>
    </source>
</reference>
<comment type="caution">
    <text evidence="11">The sequence shown here is derived from an EMBL/GenBank/DDBJ whole genome shotgun (WGS) entry which is preliminary data.</text>
</comment>
<evidence type="ECO:0000256" key="8">
    <source>
        <dbReference type="ARBA" id="ARBA00023211"/>
    </source>
</evidence>
<dbReference type="GO" id="GO:0006099">
    <property type="term" value="P:tricarboxylic acid cycle"/>
    <property type="evidence" value="ECO:0007669"/>
    <property type="project" value="UniProtKB-KW"/>
</dbReference>